<name>A0AAX0YW55_9GAMM</name>
<gene>
    <name evidence="2" type="ORF">C0W53_10295</name>
</gene>
<feature type="transmembrane region" description="Helical" evidence="1">
    <location>
        <begin position="94"/>
        <end position="113"/>
    </location>
</feature>
<feature type="transmembrane region" description="Helical" evidence="1">
    <location>
        <begin position="250"/>
        <end position="268"/>
    </location>
</feature>
<feature type="transmembrane region" description="Helical" evidence="1">
    <location>
        <begin position="31"/>
        <end position="50"/>
    </location>
</feature>
<protein>
    <submittedName>
        <fullName evidence="2">EpsG family protein</fullName>
    </submittedName>
</protein>
<accession>A0AAX0YW55</accession>
<feature type="transmembrane region" description="Helical" evidence="1">
    <location>
        <begin position="327"/>
        <end position="345"/>
    </location>
</feature>
<keyword evidence="1" id="KW-0812">Transmembrane</keyword>
<keyword evidence="1" id="KW-1133">Transmembrane helix</keyword>
<feature type="transmembrane region" description="Helical" evidence="1">
    <location>
        <begin position="302"/>
        <end position="320"/>
    </location>
</feature>
<feature type="transmembrane region" description="Helical" evidence="1">
    <location>
        <begin position="144"/>
        <end position="162"/>
    </location>
</feature>
<reference evidence="2 3" key="1">
    <citation type="submission" date="2018-01" db="EMBL/GenBank/DDBJ databases">
        <title>Whole genome sequencing of Histamine producing bacteria.</title>
        <authorList>
            <person name="Butler K."/>
        </authorList>
    </citation>
    <scope>NUCLEOTIDE SEQUENCE [LARGE SCALE GENOMIC DNA]</scope>
    <source>
        <strain evidence="2 3">A1-4</strain>
    </source>
</reference>
<dbReference type="EMBL" id="PYOZ01000005">
    <property type="protein sequence ID" value="PSX44961.1"/>
    <property type="molecule type" value="Genomic_DNA"/>
</dbReference>
<feature type="transmembrane region" description="Helical" evidence="1">
    <location>
        <begin position="168"/>
        <end position="190"/>
    </location>
</feature>
<feature type="transmembrane region" description="Helical" evidence="1">
    <location>
        <begin position="280"/>
        <end position="296"/>
    </location>
</feature>
<comment type="caution">
    <text evidence="2">The sequence shown here is derived from an EMBL/GenBank/DDBJ whole genome shotgun (WGS) entry which is preliminary data.</text>
</comment>
<keyword evidence="3" id="KW-1185">Reference proteome</keyword>
<dbReference type="RefSeq" id="WP_045043315.1">
    <property type="nucleotide sequence ID" value="NZ_JZTB01000016.1"/>
</dbReference>
<feature type="transmembrane region" description="Helical" evidence="1">
    <location>
        <begin position="197"/>
        <end position="217"/>
    </location>
</feature>
<dbReference type="Proteomes" id="UP000240728">
    <property type="component" value="Unassembled WGS sequence"/>
</dbReference>
<evidence type="ECO:0000256" key="1">
    <source>
        <dbReference type="SAM" id="Phobius"/>
    </source>
</evidence>
<proteinExistence type="predicted"/>
<dbReference type="AlphaFoldDB" id="A0AAX0YW55"/>
<feature type="transmembrane region" description="Helical" evidence="1">
    <location>
        <begin position="7"/>
        <end position="25"/>
    </location>
</feature>
<sequence>MITEYNALFILSFSLLVLLISIFTIMVSDKAISLILAFTTVICYVVIFGLRDYSIGSDTSAYVENFLYGNWDFEPLFTALTNLIRVFTKDPTNYLVILSLILGFNIFLSYYLVSKKLGMEKYILIFLWLALFSQGMLTGTINYFRQAIGFSFFMVGVCLYIKNEKFTVSSILILICSVLMHNSNAILLMLIPLVRCFNLKFVLISIVISLFIFFGHINEIIIDHFGNFHIIQRTLDRHLYFNARRSITTIYFSMLYAMANFVLFYFYYNRFKDNIVYKRLFNLYGMIFSLSIFMSFNREMAIRFYILLQIISPILYMCIYQKEKSKLILMTSISFLILSYLLYLLSRPWFVNQFLGHIIY</sequence>
<evidence type="ECO:0000313" key="3">
    <source>
        <dbReference type="Proteomes" id="UP000240728"/>
    </source>
</evidence>
<evidence type="ECO:0000313" key="2">
    <source>
        <dbReference type="EMBL" id="PSX44961.1"/>
    </source>
</evidence>
<dbReference type="Pfam" id="PF14897">
    <property type="entry name" value="EpsG"/>
    <property type="match status" value="1"/>
</dbReference>
<keyword evidence="1" id="KW-0472">Membrane</keyword>
<organism evidence="2 3">
    <name type="scientific">Photobacterium kishitanii</name>
    <dbReference type="NCBI Taxonomy" id="318456"/>
    <lineage>
        <taxon>Bacteria</taxon>
        <taxon>Pseudomonadati</taxon>
        <taxon>Pseudomonadota</taxon>
        <taxon>Gammaproteobacteria</taxon>
        <taxon>Vibrionales</taxon>
        <taxon>Vibrionaceae</taxon>
        <taxon>Photobacterium</taxon>
    </lineage>
</organism>
<feature type="transmembrane region" description="Helical" evidence="1">
    <location>
        <begin position="119"/>
        <end position="137"/>
    </location>
</feature>
<dbReference type="InterPro" id="IPR049458">
    <property type="entry name" value="EpsG-like"/>
</dbReference>